<evidence type="ECO:0000313" key="2">
    <source>
        <dbReference type="Proteomes" id="UP000582837"/>
    </source>
</evidence>
<proteinExistence type="predicted"/>
<sequence>MEVVIWRDSVAMGDDIEAPHEWVVPVAADAAIGAVVEEMLRVGYLASIAGGRATWIVEGAQPLAVVAQQWAAPRWLADPELPVSTVRRPDGRPDLQIRYWCQADPDRVFDSLRTGAPLPDRYGG</sequence>
<comment type="caution">
    <text evidence="1">The sequence shown here is derived from an EMBL/GenBank/DDBJ whole genome shotgun (WGS) entry which is preliminary data.</text>
</comment>
<dbReference type="RefSeq" id="WP_170031292.1">
    <property type="nucleotide sequence ID" value="NZ_JABDTL010000001.1"/>
</dbReference>
<organism evidence="1 2">
    <name type="scientific">Longimicrobium terrae</name>
    <dbReference type="NCBI Taxonomy" id="1639882"/>
    <lineage>
        <taxon>Bacteria</taxon>
        <taxon>Pseudomonadati</taxon>
        <taxon>Gemmatimonadota</taxon>
        <taxon>Longimicrobiia</taxon>
        <taxon>Longimicrobiales</taxon>
        <taxon>Longimicrobiaceae</taxon>
        <taxon>Longimicrobium</taxon>
    </lineage>
</organism>
<dbReference type="AlphaFoldDB" id="A0A841GVJ3"/>
<dbReference type="Proteomes" id="UP000582837">
    <property type="component" value="Unassembled WGS sequence"/>
</dbReference>
<gene>
    <name evidence="1" type="ORF">HNQ61_000466</name>
</gene>
<name>A0A841GVJ3_9BACT</name>
<accession>A0A841GVJ3</accession>
<protein>
    <submittedName>
        <fullName evidence="1">Uncharacterized protein</fullName>
    </submittedName>
</protein>
<dbReference type="EMBL" id="JACHIA010000001">
    <property type="protein sequence ID" value="MBB6068855.1"/>
    <property type="molecule type" value="Genomic_DNA"/>
</dbReference>
<reference evidence="1 2" key="1">
    <citation type="submission" date="2020-08" db="EMBL/GenBank/DDBJ databases">
        <title>Genomic Encyclopedia of Type Strains, Phase IV (KMG-IV): sequencing the most valuable type-strain genomes for metagenomic binning, comparative biology and taxonomic classification.</title>
        <authorList>
            <person name="Goeker M."/>
        </authorList>
    </citation>
    <scope>NUCLEOTIDE SEQUENCE [LARGE SCALE GENOMIC DNA]</scope>
    <source>
        <strain evidence="1 2">DSM 29007</strain>
    </source>
</reference>
<evidence type="ECO:0000313" key="1">
    <source>
        <dbReference type="EMBL" id="MBB6068855.1"/>
    </source>
</evidence>
<keyword evidence="2" id="KW-1185">Reference proteome</keyword>